<reference evidence="1" key="1">
    <citation type="submission" date="2022-04" db="EMBL/GenBank/DDBJ databases">
        <title>Genome of the entomopathogenic fungus Entomophthora muscae.</title>
        <authorList>
            <person name="Elya C."/>
            <person name="Lovett B.R."/>
            <person name="Lee E."/>
            <person name="Macias A.M."/>
            <person name="Hajek A.E."/>
            <person name="De Bivort B.L."/>
            <person name="Kasson M.T."/>
            <person name="De Fine Licht H.H."/>
            <person name="Stajich J.E."/>
        </authorList>
    </citation>
    <scope>NUCLEOTIDE SEQUENCE</scope>
    <source>
        <strain evidence="1">Berkeley</strain>
    </source>
</reference>
<accession>A0ACC2UP42</accession>
<comment type="caution">
    <text evidence="1">The sequence shown here is derived from an EMBL/GenBank/DDBJ whole genome shotgun (WGS) entry which is preliminary data.</text>
</comment>
<gene>
    <name evidence="1" type="ORF">DSO57_1024944</name>
</gene>
<evidence type="ECO:0000313" key="2">
    <source>
        <dbReference type="Proteomes" id="UP001165960"/>
    </source>
</evidence>
<dbReference type="Proteomes" id="UP001165960">
    <property type="component" value="Unassembled WGS sequence"/>
</dbReference>
<keyword evidence="2" id="KW-1185">Reference proteome</keyword>
<evidence type="ECO:0000313" key="1">
    <source>
        <dbReference type="EMBL" id="KAJ9088256.1"/>
    </source>
</evidence>
<proteinExistence type="predicted"/>
<dbReference type="EMBL" id="QTSX02000137">
    <property type="protein sequence ID" value="KAJ9088256.1"/>
    <property type="molecule type" value="Genomic_DNA"/>
</dbReference>
<sequence length="245" mass="26297">MSLTAGFLDTSGKIFLSISTFVVVVGLGSCAVFIGWLKRKQNPESDNLEFFLTARSTQPALRVAWSFVAGGLGAWILTSPPSIAEDAGILGVVAYSVFAGLPIFLIAMVGARIQKALPKVLSFSDYIYHRFGIAPQFYVTLIVLLNLGVAMTAEYTAISAIFEACLGQDTYPIAIGLSIVTSAYTACGGLLQLRFVLHSDLFLKTLPLLPKAIICFLSCQSPLLARLFSAKRHGNVFGLLSLPKP</sequence>
<name>A0ACC2UP42_9FUNG</name>
<protein>
    <submittedName>
        <fullName evidence="1">Uncharacterized protein</fullName>
    </submittedName>
</protein>
<organism evidence="1 2">
    <name type="scientific">Entomophthora muscae</name>
    <dbReference type="NCBI Taxonomy" id="34485"/>
    <lineage>
        <taxon>Eukaryota</taxon>
        <taxon>Fungi</taxon>
        <taxon>Fungi incertae sedis</taxon>
        <taxon>Zoopagomycota</taxon>
        <taxon>Entomophthoromycotina</taxon>
        <taxon>Entomophthoromycetes</taxon>
        <taxon>Entomophthorales</taxon>
        <taxon>Entomophthoraceae</taxon>
        <taxon>Entomophthora</taxon>
    </lineage>
</organism>